<dbReference type="GeneID" id="93361194"/>
<dbReference type="Gene3D" id="1.20.1440.20">
    <property type="entry name" value="LemA-like domain"/>
    <property type="match status" value="1"/>
</dbReference>
<evidence type="ECO:0000313" key="7">
    <source>
        <dbReference type="EMBL" id="EMO9454923.1"/>
    </source>
</evidence>
<dbReference type="Pfam" id="PF04011">
    <property type="entry name" value="LemA"/>
    <property type="match status" value="1"/>
</dbReference>
<evidence type="ECO:0000256" key="6">
    <source>
        <dbReference type="SAM" id="Phobius"/>
    </source>
</evidence>
<evidence type="ECO:0000313" key="8">
    <source>
        <dbReference type="EMBL" id="MBE8611590.1"/>
    </source>
</evidence>
<dbReference type="AlphaFoldDB" id="A0A1M7H884"/>
<evidence type="ECO:0000256" key="4">
    <source>
        <dbReference type="ARBA" id="ARBA00022989"/>
    </source>
</evidence>
<evidence type="ECO:0000256" key="3">
    <source>
        <dbReference type="ARBA" id="ARBA00022692"/>
    </source>
</evidence>
<evidence type="ECO:0000313" key="10">
    <source>
        <dbReference type="Proteomes" id="UP000650477"/>
    </source>
</evidence>
<keyword evidence="4 6" id="KW-1133">Transmembrane helix</keyword>
<feature type="transmembrane region" description="Helical" evidence="6">
    <location>
        <begin position="6"/>
        <end position="23"/>
    </location>
</feature>
<reference evidence="7" key="3">
    <citation type="submission" date="2024-02" db="EMBL/GenBank/DDBJ databases">
        <authorList>
            <consortium name="Clinical and Environmental Microbiology Branch: Whole genome sequencing antimicrobial resistance pathogens in the healthcare setting"/>
        </authorList>
    </citation>
    <scope>NUCLEOTIDE SEQUENCE</scope>
    <source>
        <strain evidence="7">2023KU-00017</strain>
    </source>
</reference>
<comment type="caution">
    <text evidence="8">The sequence shown here is derived from an EMBL/GenBank/DDBJ whole genome shotgun (WGS) entry which is preliminary data.</text>
</comment>
<dbReference type="InterPro" id="IPR023353">
    <property type="entry name" value="LemA-like_dom_sf"/>
</dbReference>
<proteinExistence type="inferred from homology"/>
<evidence type="ECO:0000313" key="9">
    <source>
        <dbReference type="EMBL" id="MDS0897646.1"/>
    </source>
</evidence>
<dbReference type="GO" id="GO:0016020">
    <property type="term" value="C:membrane"/>
    <property type="evidence" value="ECO:0007669"/>
    <property type="project" value="UniProtKB-SubCell"/>
</dbReference>
<protein>
    <submittedName>
        <fullName evidence="8">LemA family protein</fullName>
    </submittedName>
</protein>
<organism evidence="8 10">
    <name type="scientific">Morganella morganii</name>
    <name type="common">Proteus morganii</name>
    <dbReference type="NCBI Taxonomy" id="582"/>
    <lineage>
        <taxon>Bacteria</taxon>
        <taxon>Pseudomonadati</taxon>
        <taxon>Pseudomonadota</taxon>
        <taxon>Gammaproteobacteria</taxon>
        <taxon>Enterobacterales</taxon>
        <taxon>Morganellaceae</taxon>
        <taxon>Morganella</taxon>
    </lineage>
</organism>
<dbReference type="InterPro" id="IPR007156">
    <property type="entry name" value="MamQ_LemA"/>
</dbReference>
<dbReference type="RefSeq" id="WP_004235777.1">
    <property type="nucleotide sequence ID" value="NZ_ABGYJJ040000001.1"/>
</dbReference>
<keyword evidence="3 6" id="KW-0812">Transmembrane</keyword>
<reference evidence="8" key="1">
    <citation type="submission" date="2017-12" db="EMBL/GenBank/DDBJ databases">
        <title>Genome sequencing and analysis.</title>
        <authorList>
            <person name="Huang Y.-T."/>
        </authorList>
    </citation>
    <scope>NUCLEOTIDE SEQUENCE</scope>
    <source>
        <strain evidence="8">VGH116</strain>
    </source>
</reference>
<name>A0A1M7H884_MORMO</name>
<dbReference type="EMBL" id="ABKJEP030000002">
    <property type="protein sequence ID" value="EMO9454923.1"/>
    <property type="molecule type" value="Genomic_DNA"/>
</dbReference>
<keyword evidence="5 6" id="KW-0472">Membrane</keyword>
<dbReference type="EMBL" id="JAPKIY010000010">
    <property type="protein sequence ID" value="MDS0897646.1"/>
    <property type="molecule type" value="Genomic_DNA"/>
</dbReference>
<evidence type="ECO:0000256" key="1">
    <source>
        <dbReference type="ARBA" id="ARBA00004167"/>
    </source>
</evidence>
<evidence type="ECO:0000256" key="5">
    <source>
        <dbReference type="ARBA" id="ARBA00023136"/>
    </source>
</evidence>
<dbReference type="SUPFAM" id="SSF140478">
    <property type="entry name" value="LemA-like"/>
    <property type="match status" value="1"/>
</dbReference>
<evidence type="ECO:0000256" key="2">
    <source>
        <dbReference type="ARBA" id="ARBA00008854"/>
    </source>
</evidence>
<dbReference type="Proteomes" id="UP000650477">
    <property type="component" value="Unassembled WGS sequence"/>
</dbReference>
<sequence length="173" mass="19226">MGTIVFIALVIAVAGIVWIRRVYLRINRLQAPITEAYAAIDGMLHQRAERIGQLVDMTEKAGIRDATLFYSWQDAYPRYTEAATLDESVSAANDISSAFYHIMTLTETFPVLIADPQFVRIQLGICDVEDALNPGIRAFNEAVLQYNIAVQHYPDTLVAGLFGFGPKTLLLMS</sequence>
<comment type="subcellular location">
    <subcellularLocation>
        <location evidence="1">Membrane</location>
        <topology evidence="1">Single-pass membrane protein</topology>
    </subcellularLocation>
</comment>
<dbReference type="PANTHER" id="PTHR34478:SF1">
    <property type="entry name" value="PROTEIN LEMA"/>
    <property type="match status" value="1"/>
</dbReference>
<accession>A0A1M7H884</accession>
<dbReference type="PANTHER" id="PTHR34478">
    <property type="entry name" value="PROTEIN LEMA"/>
    <property type="match status" value="1"/>
</dbReference>
<dbReference type="EMBL" id="PKLF01000003">
    <property type="protein sequence ID" value="MBE8611590.1"/>
    <property type="molecule type" value="Genomic_DNA"/>
</dbReference>
<comment type="similarity">
    <text evidence="2">Belongs to the LemA family.</text>
</comment>
<gene>
    <name evidence="8" type="ORF">CYG68_04055</name>
    <name evidence="9" type="ORF">OSC06_06650</name>
    <name evidence="7" type="ORF">PN925_000235</name>
</gene>
<reference evidence="9" key="2">
    <citation type="submission" date="2023-02" db="EMBL/GenBank/DDBJ databases">
        <title>Detection, antimicrobial susceptibility and genomic characterization of NDM-producing species of Morganellaceae, Yersiniaceae, and Enterobacteriaceae other than Klebsiella.</title>
        <authorList>
            <person name="Camargo C.H."/>
            <person name="Sacchi C.T."/>
            <person name="Campos K.R."/>
        </authorList>
    </citation>
    <scope>NUCLEOTIDE SEQUENCE</scope>
    <source>
        <strain evidence="9">1189_21</strain>
    </source>
</reference>
<dbReference type="Proteomes" id="UP001182247">
    <property type="component" value="Unassembled WGS sequence"/>
</dbReference>